<sequence>MSQPLTAHAFALPPNTPADLLEMYLRLLLGDEFLVQMMYQQITQELLCRAAALPPRLPTPGWAHRSLPMAPQFLQGLPSDTLLTFPPAGQLFTSQPRNVAEPVDAIVAGMANVAIAPEMTALEPLDGSELPPQAAAGLSAGPSPELWDCLDFGLSGTSLDEIDASMQLGYVDHASWNASSSFRPSVQRLEQGTYRACQSIRGTSAGPMLFGGGAGVLLSAIDTLANGDMPAFDRAASIGEKSSMRFELSGFTDHSTQVRVRHGGKSGEPVTLRRVAELVREQLQNLMNHAESVGKPLRYRGCLVPFEKIVLLRVDHISKGSIQPILGILDDG</sequence>
<dbReference type="EMBL" id="ML211023">
    <property type="protein sequence ID" value="TFK91318.1"/>
    <property type="molecule type" value="Genomic_DNA"/>
</dbReference>
<gene>
    <name evidence="1" type="ORF">K466DRAFT_596235</name>
</gene>
<reference evidence="1 2" key="1">
    <citation type="journal article" date="2019" name="Nat. Ecol. Evol.">
        <title>Megaphylogeny resolves global patterns of mushroom evolution.</title>
        <authorList>
            <person name="Varga T."/>
            <person name="Krizsan K."/>
            <person name="Foldi C."/>
            <person name="Dima B."/>
            <person name="Sanchez-Garcia M."/>
            <person name="Sanchez-Ramirez S."/>
            <person name="Szollosi G.J."/>
            <person name="Szarkandi J.G."/>
            <person name="Papp V."/>
            <person name="Albert L."/>
            <person name="Andreopoulos W."/>
            <person name="Angelini C."/>
            <person name="Antonin V."/>
            <person name="Barry K.W."/>
            <person name="Bougher N.L."/>
            <person name="Buchanan P."/>
            <person name="Buyck B."/>
            <person name="Bense V."/>
            <person name="Catcheside P."/>
            <person name="Chovatia M."/>
            <person name="Cooper J."/>
            <person name="Damon W."/>
            <person name="Desjardin D."/>
            <person name="Finy P."/>
            <person name="Geml J."/>
            <person name="Haridas S."/>
            <person name="Hughes K."/>
            <person name="Justo A."/>
            <person name="Karasinski D."/>
            <person name="Kautmanova I."/>
            <person name="Kiss B."/>
            <person name="Kocsube S."/>
            <person name="Kotiranta H."/>
            <person name="LaButti K.M."/>
            <person name="Lechner B.E."/>
            <person name="Liimatainen K."/>
            <person name="Lipzen A."/>
            <person name="Lukacs Z."/>
            <person name="Mihaltcheva S."/>
            <person name="Morgado L.N."/>
            <person name="Niskanen T."/>
            <person name="Noordeloos M.E."/>
            <person name="Ohm R.A."/>
            <person name="Ortiz-Santana B."/>
            <person name="Ovrebo C."/>
            <person name="Racz N."/>
            <person name="Riley R."/>
            <person name="Savchenko A."/>
            <person name="Shiryaev A."/>
            <person name="Soop K."/>
            <person name="Spirin V."/>
            <person name="Szebenyi C."/>
            <person name="Tomsovsky M."/>
            <person name="Tulloss R.E."/>
            <person name="Uehling J."/>
            <person name="Grigoriev I.V."/>
            <person name="Vagvolgyi C."/>
            <person name="Papp T."/>
            <person name="Martin F.M."/>
            <person name="Miettinen O."/>
            <person name="Hibbett D.S."/>
            <person name="Nagy L.G."/>
        </authorList>
    </citation>
    <scope>NUCLEOTIDE SEQUENCE [LARGE SCALE GENOMIC DNA]</scope>
    <source>
        <strain evidence="1 2">HHB13444</strain>
    </source>
</reference>
<keyword evidence="2" id="KW-1185">Reference proteome</keyword>
<proteinExistence type="predicted"/>
<dbReference type="InParanoid" id="A0A5C3PU49"/>
<dbReference type="Proteomes" id="UP000308197">
    <property type="component" value="Unassembled WGS sequence"/>
</dbReference>
<organism evidence="1 2">
    <name type="scientific">Polyporus arcularius HHB13444</name>
    <dbReference type="NCBI Taxonomy" id="1314778"/>
    <lineage>
        <taxon>Eukaryota</taxon>
        <taxon>Fungi</taxon>
        <taxon>Dikarya</taxon>
        <taxon>Basidiomycota</taxon>
        <taxon>Agaricomycotina</taxon>
        <taxon>Agaricomycetes</taxon>
        <taxon>Polyporales</taxon>
        <taxon>Polyporaceae</taxon>
        <taxon>Polyporus</taxon>
    </lineage>
</organism>
<protein>
    <submittedName>
        <fullName evidence="1">Uncharacterized protein</fullName>
    </submittedName>
</protein>
<dbReference type="AlphaFoldDB" id="A0A5C3PU49"/>
<evidence type="ECO:0000313" key="2">
    <source>
        <dbReference type="Proteomes" id="UP000308197"/>
    </source>
</evidence>
<accession>A0A5C3PU49</accession>
<name>A0A5C3PU49_9APHY</name>
<evidence type="ECO:0000313" key="1">
    <source>
        <dbReference type="EMBL" id="TFK91318.1"/>
    </source>
</evidence>